<evidence type="ECO:0000256" key="1">
    <source>
        <dbReference type="SAM" id="Coils"/>
    </source>
</evidence>
<gene>
    <name evidence="3" type="ORF">ACFS27_22850</name>
</gene>
<evidence type="ECO:0000313" key="3">
    <source>
        <dbReference type="EMBL" id="MFD2796418.1"/>
    </source>
</evidence>
<dbReference type="RefSeq" id="WP_377187963.1">
    <property type="nucleotide sequence ID" value="NZ_JBHUOG010000002.1"/>
</dbReference>
<keyword evidence="2" id="KW-0812">Transmembrane</keyword>
<organism evidence="3 4">
    <name type="scientific">Promicromonospora vindobonensis</name>
    <dbReference type="NCBI Taxonomy" id="195748"/>
    <lineage>
        <taxon>Bacteria</taxon>
        <taxon>Bacillati</taxon>
        <taxon>Actinomycetota</taxon>
        <taxon>Actinomycetes</taxon>
        <taxon>Micrococcales</taxon>
        <taxon>Promicromonosporaceae</taxon>
        <taxon>Promicromonospora</taxon>
    </lineage>
</organism>
<protein>
    <submittedName>
        <fullName evidence="3">Uncharacterized protein</fullName>
    </submittedName>
</protein>
<feature type="transmembrane region" description="Helical" evidence="2">
    <location>
        <begin position="139"/>
        <end position="157"/>
    </location>
</feature>
<name>A0ABW5W1F3_9MICO</name>
<feature type="coiled-coil region" evidence="1">
    <location>
        <begin position="51"/>
        <end position="78"/>
    </location>
</feature>
<comment type="caution">
    <text evidence="3">The sequence shown here is derived from an EMBL/GenBank/DDBJ whole genome shotgun (WGS) entry which is preliminary data.</text>
</comment>
<reference evidence="4" key="1">
    <citation type="journal article" date="2019" name="Int. J. Syst. Evol. Microbiol.">
        <title>The Global Catalogue of Microorganisms (GCM) 10K type strain sequencing project: providing services to taxonomists for standard genome sequencing and annotation.</title>
        <authorList>
            <consortium name="The Broad Institute Genomics Platform"/>
            <consortium name="The Broad Institute Genome Sequencing Center for Infectious Disease"/>
            <person name="Wu L."/>
            <person name="Ma J."/>
        </authorList>
    </citation>
    <scope>NUCLEOTIDE SEQUENCE [LARGE SCALE GENOMIC DNA]</scope>
    <source>
        <strain evidence="4">CCM 7044</strain>
    </source>
</reference>
<feature type="transmembrane region" description="Helical" evidence="2">
    <location>
        <begin position="163"/>
        <end position="181"/>
    </location>
</feature>
<keyword evidence="4" id="KW-1185">Reference proteome</keyword>
<sequence length="236" mass="24509">MTASNPWAAAQAPDVADDWASYQSGLGDLAAALAQAEDEIGQRDQERDQQLVAARERVASAESDRDELAADLPALEEHARTVLEQADVQPEGAGSTDLVAQVEDAGSIRSVMTEIRSGLTDTSAALAVARGQAASRRTGLVSVAVVVVVTILTWVVLSAVGANVFATLGATITVCLAGVLARRRGLVPTAVVAGIGLIIVLVMWLTLDAILATILLLLAGLTGVILLARTGRRKNR</sequence>
<keyword evidence="2" id="KW-1133">Transmembrane helix</keyword>
<dbReference type="EMBL" id="JBHUOG010000002">
    <property type="protein sequence ID" value="MFD2796418.1"/>
    <property type="molecule type" value="Genomic_DNA"/>
</dbReference>
<accession>A0ABW5W1F3</accession>
<feature type="transmembrane region" description="Helical" evidence="2">
    <location>
        <begin position="186"/>
        <end position="204"/>
    </location>
</feature>
<evidence type="ECO:0000313" key="4">
    <source>
        <dbReference type="Proteomes" id="UP001597479"/>
    </source>
</evidence>
<proteinExistence type="predicted"/>
<evidence type="ECO:0000256" key="2">
    <source>
        <dbReference type="SAM" id="Phobius"/>
    </source>
</evidence>
<dbReference type="Proteomes" id="UP001597479">
    <property type="component" value="Unassembled WGS sequence"/>
</dbReference>
<keyword evidence="1" id="KW-0175">Coiled coil</keyword>
<keyword evidence="2" id="KW-0472">Membrane</keyword>
<feature type="transmembrane region" description="Helical" evidence="2">
    <location>
        <begin position="210"/>
        <end position="228"/>
    </location>
</feature>